<dbReference type="Pfam" id="PF21447">
    <property type="entry name" value="Ppx-GppA_III"/>
    <property type="match status" value="1"/>
</dbReference>
<reference evidence="2 3" key="1">
    <citation type="submission" date="2018-05" db="EMBL/GenBank/DDBJ databases">
        <title>Draft genome of Methanospirillum stamsii Pt1.</title>
        <authorList>
            <person name="Dueholm M.S."/>
            <person name="Nielsen P.H."/>
            <person name="Bakmann L.F."/>
            <person name="Otzen D.E."/>
        </authorList>
    </citation>
    <scope>NUCLEOTIDE SEQUENCE [LARGE SCALE GENOMIC DNA]</scope>
    <source>
        <strain evidence="2 3">Pt1</strain>
    </source>
</reference>
<dbReference type="InterPro" id="IPR050273">
    <property type="entry name" value="GppA/Ppx_hydrolase"/>
</dbReference>
<evidence type="ECO:0000313" key="2">
    <source>
        <dbReference type="EMBL" id="PWR76090.1"/>
    </source>
</evidence>
<accession>A0A2V2NBG8</accession>
<evidence type="ECO:0000259" key="1">
    <source>
        <dbReference type="Pfam" id="PF21447"/>
    </source>
</evidence>
<evidence type="ECO:0000313" key="3">
    <source>
        <dbReference type="Proteomes" id="UP000245934"/>
    </source>
</evidence>
<dbReference type="EMBL" id="QGMZ01000004">
    <property type="protein sequence ID" value="PWR76090.1"/>
    <property type="molecule type" value="Genomic_DNA"/>
</dbReference>
<dbReference type="InterPro" id="IPR048950">
    <property type="entry name" value="Ppx_GppA_C"/>
</dbReference>
<organism evidence="2 3">
    <name type="scientific">Methanospirillum stamsii</name>
    <dbReference type="NCBI Taxonomy" id="1277351"/>
    <lineage>
        <taxon>Archaea</taxon>
        <taxon>Methanobacteriati</taxon>
        <taxon>Methanobacteriota</taxon>
        <taxon>Stenosarchaea group</taxon>
        <taxon>Methanomicrobia</taxon>
        <taxon>Methanomicrobiales</taxon>
        <taxon>Methanospirillaceae</taxon>
        <taxon>Methanospirillum</taxon>
    </lineage>
</organism>
<dbReference type="AlphaFoldDB" id="A0A2V2NBG8"/>
<sequence length="193" mass="22150">MDPDIWPVIIAYTKKYDPDPGHAMQVCTLSLMLFDEMRDLHHMGAKTRDLLRAGSLLHDIGWSFPGKPHHKASRDQILADTSLPFKNRERTIVALIARYHRRSYPDARHALYRDLDPAEQEIVRYCGAILRIADMLDRKHISQVQTLECNITPDEIHISCTATTPLIIAPEIFSEKAGLLELLTNHRIYLKCN</sequence>
<dbReference type="PANTHER" id="PTHR30005">
    <property type="entry name" value="EXOPOLYPHOSPHATASE"/>
    <property type="match status" value="1"/>
</dbReference>
<comment type="caution">
    <text evidence="2">The sequence shown here is derived from an EMBL/GenBank/DDBJ whole genome shotgun (WGS) entry which is preliminary data.</text>
</comment>
<dbReference type="Proteomes" id="UP000245934">
    <property type="component" value="Unassembled WGS sequence"/>
</dbReference>
<feature type="domain" description="Ppx/GppA phosphatase C-terminal" evidence="1">
    <location>
        <begin position="12"/>
        <end position="158"/>
    </location>
</feature>
<dbReference type="SUPFAM" id="SSF109604">
    <property type="entry name" value="HD-domain/PDEase-like"/>
    <property type="match status" value="1"/>
</dbReference>
<keyword evidence="3" id="KW-1185">Reference proteome</keyword>
<dbReference type="GeneID" id="97609175"/>
<name>A0A2V2NBG8_9EURY</name>
<protein>
    <recommendedName>
        <fullName evidence="1">Ppx/GppA phosphatase C-terminal domain-containing protein</fullName>
    </recommendedName>
</protein>
<dbReference type="OrthoDB" id="117488at2157"/>
<gene>
    <name evidence="2" type="ORF">DLD82_00920</name>
</gene>
<proteinExistence type="predicted"/>
<dbReference type="PANTHER" id="PTHR30005:SF0">
    <property type="entry name" value="RETROGRADE REGULATION PROTEIN 2"/>
    <property type="match status" value="1"/>
</dbReference>
<dbReference type="RefSeq" id="WP_109939226.1">
    <property type="nucleotide sequence ID" value="NZ_CP176366.1"/>
</dbReference>
<dbReference type="GO" id="GO:0016462">
    <property type="term" value="F:pyrophosphatase activity"/>
    <property type="evidence" value="ECO:0007669"/>
    <property type="project" value="TreeGrafter"/>
</dbReference>
<dbReference type="Gene3D" id="1.10.3210.10">
    <property type="entry name" value="Hypothetical protein af1432"/>
    <property type="match status" value="1"/>
</dbReference>